<dbReference type="InterPro" id="IPR050294">
    <property type="entry name" value="RnfB_subfamily"/>
</dbReference>
<sequence>MNQFLIANAQRCIGCRTCEVACAVAHQQAQDVAALSTNHFAPRIRVVKSGDISTAMACRQCEDAPCASVCPQGAIQRDNDVWWGRPAALHRLQKLHGGLPVQRDDRYGNEPAGAGAEMRSMPSPRRRTGLRGRLPDAGAAGDGSRYARKNASGWRWREWGR</sequence>
<evidence type="ECO:0000313" key="9">
    <source>
        <dbReference type="Proteomes" id="UP000254340"/>
    </source>
</evidence>
<feature type="domain" description="4Fe-4S ferredoxin-type" evidence="7">
    <location>
        <begin position="48"/>
        <end position="80"/>
    </location>
</feature>
<evidence type="ECO:0000256" key="5">
    <source>
        <dbReference type="ARBA" id="ARBA00023014"/>
    </source>
</evidence>
<proteinExistence type="predicted"/>
<dbReference type="AlphaFoldDB" id="A0A377XG15"/>
<keyword evidence="1" id="KW-0004">4Fe-4S</keyword>
<evidence type="ECO:0000256" key="3">
    <source>
        <dbReference type="ARBA" id="ARBA00022737"/>
    </source>
</evidence>
<reference evidence="8 9" key="1">
    <citation type="submission" date="2018-06" db="EMBL/GenBank/DDBJ databases">
        <authorList>
            <consortium name="Pathogen Informatics"/>
            <person name="Doyle S."/>
        </authorList>
    </citation>
    <scope>NUCLEOTIDE SEQUENCE [LARGE SCALE GENOMIC DNA]</scope>
    <source>
        <strain evidence="8 9">NCTC5047</strain>
    </source>
</reference>
<keyword evidence="4" id="KW-0408">Iron</keyword>
<evidence type="ECO:0000256" key="6">
    <source>
        <dbReference type="SAM" id="MobiDB-lite"/>
    </source>
</evidence>
<organism evidence="8 9">
    <name type="scientific">Klebsiella pneumoniae</name>
    <dbReference type="NCBI Taxonomy" id="573"/>
    <lineage>
        <taxon>Bacteria</taxon>
        <taxon>Pseudomonadati</taxon>
        <taxon>Pseudomonadota</taxon>
        <taxon>Gammaproteobacteria</taxon>
        <taxon>Enterobacterales</taxon>
        <taxon>Enterobacteriaceae</taxon>
        <taxon>Klebsiella/Raoultella group</taxon>
        <taxon>Klebsiella</taxon>
        <taxon>Klebsiella pneumoniae complex</taxon>
    </lineage>
</organism>
<dbReference type="Proteomes" id="UP000254340">
    <property type="component" value="Unassembled WGS sequence"/>
</dbReference>
<gene>
    <name evidence="8" type="primary">hydN_2</name>
    <name evidence="8" type="ORF">NCTC5047_03456</name>
</gene>
<evidence type="ECO:0000313" key="8">
    <source>
        <dbReference type="EMBL" id="STT82489.1"/>
    </source>
</evidence>
<dbReference type="Gene3D" id="3.30.70.20">
    <property type="match status" value="2"/>
</dbReference>
<feature type="region of interest" description="Disordered" evidence="6">
    <location>
        <begin position="100"/>
        <end position="161"/>
    </location>
</feature>
<dbReference type="GO" id="GO:0046872">
    <property type="term" value="F:metal ion binding"/>
    <property type="evidence" value="ECO:0007669"/>
    <property type="project" value="UniProtKB-KW"/>
</dbReference>
<dbReference type="InterPro" id="IPR017896">
    <property type="entry name" value="4Fe4S_Fe-S-bd"/>
</dbReference>
<accession>A0A377XG15</accession>
<keyword evidence="5" id="KW-0411">Iron-sulfur</keyword>
<dbReference type="EMBL" id="UGLH01000006">
    <property type="protein sequence ID" value="STT82489.1"/>
    <property type="molecule type" value="Genomic_DNA"/>
</dbReference>
<dbReference type="PANTHER" id="PTHR42859:SF17">
    <property type="entry name" value="ELECTRON TRANSPORT PROTEIN HYDN-RELATED"/>
    <property type="match status" value="1"/>
</dbReference>
<keyword evidence="2" id="KW-0479">Metal-binding</keyword>
<evidence type="ECO:0000256" key="2">
    <source>
        <dbReference type="ARBA" id="ARBA00022723"/>
    </source>
</evidence>
<name>A0A377XG15_KLEPN</name>
<feature type="domain" description="4Fe-4S ferredoxin-type" evidence="7">
    <location>
        <begin position="2"/>
        <end position="32"/>
    </location>
</feature>
<dbReference type="PROSITE" id="PS51379">
    <property type="entry name" value="4FE4S_FER_2"/>
    <property type="match status" value="2"/>
</dbReference>
<protein>
    <submittedName>
        <fullName evidence="8">Electron transport protein HydN</fullName>
    </submittedName>
</protein>
<dbReference type="SUPFAM" id="SSF54862">
    <property type="entry name" value="4Fe-4S ferredoxins"/>
    <property type="match status" value="1"/>
</dbReference>
<dbReference type="GO" id="GO:0051539">
    <property type="term" value="F:4 iron, 4 sulfur cluster binding"/>
    <property type="evidence" value="ECO:0007669"/>
    <property type="project" value="UniProtKB-KW"/>
</dbReference>
<keyword evidence="3" id="KW-0677">Repeat</keyword>
<evidence type="ECO:0000256" key="1">
    <source>
        <dbReference type="ARBA" id="ARBA00022485"/>
    </source>
</evidence>
<evidence type="ECO:0000259" key="7">
    <source>
        <dbReference type="PROSITE" id="PS51379"/>
    </source>
</evidence>
<evidence type="ECO:0000256" key="4">
    <source>
        <dbReference type="ARBA" id="ARBA00023004"/>
    </source>
</evidence>
<dbReference type="PANTHER" id="PTHR42859">
    <property type="entry name" value="OXIDOREDUCTASE"/>
    <property type="match status" value="1"/>
</dbReference>